<comment type="caution">
    <text evidence="1">The sequence shown here is derived from an EMBL/GenBank/DDBJ whole genome shotgun (WGS) entry which is preliminary data.</text>
</comment>
<organism evidence="1 2">
    <name type="scientific">Apophysomyces ossiformis</name>
    <dbReference type="NCBI Taxonomy" id="679940"/>
    <lineage>
        <taxon>Eukaryota</taxon>
        <taxon>Fungi</taxon>
        <taxon>Fungi incertae sedis</taxon>
        <taxon>Mucoromycota</taxon>
        <taxon>Mucoromycotina</taxon>
        <taxon>Mucoromycetes</taxon>
        <taxon>Mucorales</taxon>
        <taxon>Mucorineae</taxon>
        <taxon>Mucoraceae</taxon>
        <taxon>Apophysomyces</taxon>
    </lineage>
</organism>
<dbReference type="AlphaFoldDB" id="A0A8H7ETN8"/>
<protein>
    <submittedName>
        <fullName evidence="1">Uncharacterized protein</fullName>
    </submittedName>
</protein>
<proteinExistence type="predicted"/>
<evidence type="ECO:0000313" key="1">
    <source>
        <dbReference type="EMBL" id="KAF7730153.1"/>
    </source>
</evidence>
<dbReference type="Proteomes" id="UP000605846">
    <property type="component" value="Unassembled WGS sequence"/>
</dbReference>
<gene>
    <name evidence="1" type="ORF">EC973_002761</name>
</gene>
<evidence type="ECO:0000313" key="2">
    <source>
        <dbReference type="Proteomes" id="UP000605846"/>
    </source>
</evidence>
<dbReference type="Pfam" id="PF12855">
    <property type="entry name" value="Ecl1"/>
    <property type="match status" value="1"/>
</dbReference>
<reference evidence="1" key="1">
    <citation type="submission" date="2020-01" db="EMBL/GenBank/DDBJ databases">
        <title>Genome Sequencing of Three Apophysomyces-Like Fungal Strains Confirms a Novel Fungal Genus in the Mucoromycota with divergent Burkholderia-like Endosymbiotic Bacteria.</title>
        <authorList>
            <person name="Stajich J.E."/>
            <person name="Macias A.M."/>
            <person name="Carter-House D."/>
            <person name="Lovett B."/>
            <person name="Kasson L.R."/>
            <person name="Berry K."/>
            <person name="Grigoriev I."/>
            <person name="Chang Y."/>
            <person name="Spatafora J."/>
            <person name="Kasson M.T."/>
        </authorList>
    </citation>
    <scope>NUCLEOTIDE SEQUENCE</scope>
    <source>
        <strain evidence="1">NRRL A-21654</strain>
    </source>
</reference>
<accession>A0A8H7ETN8</accession>
<dbReference type="OrthoDB" id="2380640at2759"/>
<sequence length="137" mass="15349">MMCDTNWCTYCDNAISPYSDSLYCSEECLKQDALSHHPILGYDFADLQNFPREPRRRPSSSSLCSIYKPQNAVPTLSSSPTLSTTSVSSYSSLYTSASHLVETPYYSFATSCQVKASQQQQKPSMVSLQQHTQPLRL</sequence>
<dbReference type="InterPro" id="IPR024368">
    <property type="entry name" value="Ecl1/2/3"/>
</dbReference>
<keyword evidence="2" id="KW-1185">Reference proteome</keyword>
<name>A0A8H7ETN8_9FUNG</name>
<dbReference type="EMBL" id="JABAYA010000018">
    <property type="protein sequence ID" value="KAF7730153.1"/>
    <property type="molecule type" value="Genomic_DNA"/>
</dbReference>